<evidence type="ECO:0008006" key="3">
    <source>
        <dbReference type="Google" id="ProtNLM"/>
    </source>
</evidence>
<dbReference type="RefSeq" id="WP_265724595.1">
    <property type="nucleotide sequence ID" value="NZ_JAOSLC020000003.1"/>
</dbReference>
<organism evidence="1 2">
    <name type="scientific">Polaribacter ponticola</name>
    <dbReference type="NCBI Taxonomy" id="2978475"/>
    <lineage>
        <taxon>Bacteria</taxon>
        <taxon>Pseudomonadati</taxon>
        <taxon>Bacteroidota</taxon>
        <taxon>Flavobacteriia</taxon>
        <taxon>Flavobacteriales</taxon>
        <taxon>Flavobacteriaceae</taxon>
    </lineage>
</organism>
<protein>
    <recommendedName>
        <fullName evidence="3">Outer membrane protein beta-barrel domain-containing protein</fullName>
    </recommendedName>
</protein>
<name>A0ABT5S9F3_9FLAO</name>
<accession>A0ABT5S9F3</accession>
<proteinExistence type="predicted"/>
<dbReference type="EMBL" id="JAOSLC020000003">
    <property type="protein sequence ID" value="MDD7913922.1"/>
    <property type="molecule type" value="Genomic_DNA"/>
</dbReference>
<evidence type="ECO:0000313" key="2">
    <source>
        <dbReference type="Proteomes" id="UP001151478"/>
    </source>
</evidence>
<dbReference type="Proteomes" id="UP001151478">
    <property type="component" value="Unassembled WGS sequence"/>
</dbReference>
<reference evidence="1" key="1">
    <citation type="submission" date="2023-02" db="EMBL/GenBank/DDBJ databases">
        <title>Polaribacter ponticola sp. nov., isolated from seawater.</title>
        <authorList>
            <person name="Baek J.H."/>
            <person name="Kim J.M."/>
            <person name="Choi D.G."/>
            <person name="Jeon C.O."/>
        </authorList>
    </citation>
    <scope>NUCLEOTIDE SEQUENCE</scope>
    <source>
        <strain evidence="1">MSW5</strain>
    </source>
</reference>
<gene>
    <name evidence="1" type="ORF">N5A56_005560</name>
</gene>
<evidence type="ECO:0000313" key="1">
    <source>
        <dbReference type="EMBL" id="MDD7913922.1"/>
    </source>
</evidence>
<keyword evidence="2" id="KW-1185">Reference proteome</keyword>
<sequence length="92" mass="10147">MQFYTSKNGLDGVTNLSLAGASRYDASKKNVLGFDLGWAFEISSSGNYGGLYWKPMVGYNLSDKKLLTLSYNAVRKDKITIANIGFGIMFNM</sequence>
<comment type="caution">
    <text evidence="1">The sequence shown here is derived from an EMBL/GenBank/DDBJ whole genome shotgun (WGS) entry which is preliminary data.</text>
</comment>